<dbReference type="PROSITE" id="PS00012">
    <property type="entry name" value="PHOSPHOPANTETHEINE"/>
    <property type="match status" value="1"/>
</dbReference>
<dbReference type="SUPFAM" id="SSF51735">
    <property type="entry name" value="NAD(P)-binding Rossmann-fold domains"/>
    <property type="match status" value="1"/>
</dbReference>
<dbReference type="Pfam" id="PF07993">
    <property type="entry name" value="NAD_binding_4"/>
    <property type="match status" value="1"/>
</dbReference>
<dbReference type="InterPro" id="IPR006162">
    <property type="entry name" value="Ppantetheine_attach_site"/>
</dbReference>
<dbReference type="EMBL" id="AP024444">
    <property type="protein sequence ID" value="BCS20359.1"/>
    <property type="molecule type" value="Genomic_DNA"/>
</dbReference>
<accession>A0A7R7XFK6</accession>
<evidence type="ECO:0000259" key="3">
    <source>
        <dbReference type="Pfam" id="PF00501"/>
    </source>
</evidence>
<dbReference type="KEGG" id="apuu:APUU_20791A"/>
<evidence type="ECO:0000313" key="6">
    <source>
        <dbReference type="EMBL" id="BCS20359.1"/>
    </source>
</evidence>
<dbReference type="InterPro" id="IPR013120">
    <property type="entry name" value="FAR_NAD-bd"/>
</dbReference>
<evidence type="ECO:0000313" key="7">
    <source>
        <dbReference type="Proteomes" id="UP000654913"/>
    </source>
</evidence>
<feature type="domain" description="Thioester reductase (TE)" evidence="5">
    <location>
        <begin position="695"/>
        <end position="928"/>
    </location>
</feature>
<reference evidence="6" key="1">
    <citation type="submission" date="2021-01" db="EMBL/GenBank/DDBJ databases">
        <authorList>
            <consortium name="Aspergillus puulaauensis MK2 genome sequencing consortium"/>
            <person name="Kazuki M."/>
            <person name="Futagami T."/>
        </authorList>
    </citation>
    <scope>NUCLEOTIDE SEQUENCE</scope>
    <source>
        <strain evidence="6">MK2</strain>
    </source>
</reference>
<dbReference type="PANTHER" id="PTHR43439">
    <property type="entry name" value="PHENYLACETATE-COENZYME A LIGASE"/>
    <property type="match status" value="1"/>
</dbReference>
<reference evidence="6" key="2">
    <citation type="submission" date="2021-02" db="EMBL/GenBank/DDBJ databases">
        <title>Aspergillus puulaauensis MK2 genome sequence.</title>
        <authorList>
            <person name="Futagami T."/>
            <person name="Mori K."/>
            <person name="Kadooka C."/>
            <person name="Tanaka T."/>
        </authorList>
    </citation>
    <scope>NUCLEOTIDE SEQUENCE</scope>
    <source>
        <strain evidence="6">MK2</strain>
    </source>
</reference>
<evidence type="ECO:0000259" key="4">
    <source>
        <dbReference type="Pfam" id="PF00550"/>
    </source>
</evidence>
<dbReference type="Proteomes" id="UP000654913">
    <property type="component" value="Chromosome 2"/>
</dbReference>
<organism evidence="6 7">
    <name type="scientific">Aspergillus puulaauensis</name>
    <dbReference type="NCBI Taxonomy" id="1220207"/>
    <lineage>
        <taxon>Eukaryota</taxon>
        <taxon>Fungi</taxon>
        <taxon>Dikarya</taxon>
        <taxon>Ascomycota</taxon>
        <taxon>Pezizomycotina</taxon>
        <taxon>Eurotiomycetes</taxon>
        <taxon>Eurotiomycetidae</taxon>
        <taxon>Eurotiales</taxon>
        <taxon>Aspergillaceae</taxon>
        <taxon>Aspergillus</taxon>
    </lineage>
</organism>
<dbReference type="RefSeq" id="XP_041552553.1">
    <property type="nucleotide sequence ID" value="XM_041699471.1"/>
</dbReference>
<dbReference type="InterPro" id="IPR036736">
    <property type="entry name" value="ACP-like_sf"/>
</dbReference>
<dbReference type="OrthoDB" id="429813at2759"/>
<feature type="domain" description="AMP-dependent synthetase/ligase" evidence="3">
    <location>
        <begin position="59"/>
        <end position="350"/>
    </location>
</feature>
<dbReference type="SUPFAM" id="SSF56801">
    <property type="entry name" value="Acetyl-CoA synthetase-like"/>
    <property type="match status" value="1"/>
</dbReference>
<dbReference type="Gene3D" id="1.10.1200.10">
    <property type="entry name" value="ACP-like"/>
    <property type="match status" value="1"/>
</dbReference>
<dbReference type="InterPro" id="IPR020845">
    <property type="entry name" value="AMP-binding_CS"/>
</dbReference>
<feature type="domain" description="Carrier" evidence="4">
    <location>
        <begin position="582"/>
        <end position="650"/>
    </location>
</feature>
<name>A0A7R7XFK6_9EURO</name>
<proteinExistence type="predicted"/>
<dbReference type="Gene3D" id="3.40.50.12780">
    <property type="entry name" value="N-terminal domain of ligase-like"/>
    <property type="match status" value="1"/>
</dbReference>
<dbReference type="InterPro" id="IPR009081">
    <property type="entry name" value="PP-bd_ACP"/>
</dbReference>
<dbReference type="AlphaFoldDB" id="A0A7R7XFK6"/>
<dbReference type="InterPro" id="IPR000873">
    <property type="entry name" value="AMP-dep_synth/lig_dom"/>
</dbReference>
<dbReference type="InterPro" id="IPR036291">
    <property type="entry name" value="NAD(P)-bd_dom_sf"/>
</dbReference>
<keyword evidence="1" id="KW-0596">Phosphopantetheine</keyword>
<dbReference type="InterPro" id="IPR051414">
    <property type="entry name" value="Adenylate-forming_Reductase"/>
</dbReference>
<dbReference type="GeneID" id="64970364"/>
<dbReference type="Pfam" id="PF00501">
    <property type="entry name" value="AMP-binding"/>
    <property type="match status" value="1"/>
</dbReference>
<protein>
    <submittedName>
        <fullName evidence="6">Putative NRPS-like protein biosynthetic cluster</fullName>
    </submittedName>
</protein>
<keyword evidence="2" id="KW-0597">Phosphoprotein</keyword>
<sequence length="1066" mass="116940">MGIPQYNEPSHNQGQSQADELVQRFGRLNTLDDLIRLRAADAVQEPILAYPQQTQDGVASYEHFTGEDLDAMVDQAVCMLLESGIRPPKNDGEIIALLTLSDLNMVVTFFALSRIGYTIMMLSPRLSATACVSLLDTVGCDTILYGHAPTIRTTVGEILRQKLVACRPIIQRPSQTDTAEGPSVLVLHRSRNRDAARNRTALILHSSGSTGTPKPLFLSHKAIMTHPLRGPGLTSFNTLPWYHLHGLSTALQAMYMRKVAYMWDAALPLTTPTVVAALEAAKPESVQGVPYLLQLLVDSTKGLDALRSCKLVTYGGAPCPDDLGDRLVAEGVHFGGSFGLTEAGLVAESISRPKSDPFWNYLRFFPNLTPFIWMKPLSSGPENELYECVYLAGHPALTASNSSEPPGSYHSRDVFTPHPSIPDRWKYVSRLDDRVTLLNGEKVLPLPIEGCIKQSPVVEDAVVVGVGKAVPGLLLFRAEQAEQVRRLHPVSGEEFIDSVWPVIQDANSRAEQFSQITREMVAVLPVGSVRPQTDKGSMIRAQVYARYADVIEGLYARVEERGADGATGGTLRLSCEETEGHLMKLVREELGLGMAILDSATELFTAGVDSLKAIQLRRLVVRDFAMEDGKGLGQNVVFEAGCVSKLAELICAMQAGQTGDVRQDEDVMEDLVARYSSFRDHVPVSERKHGRGVILTGATGSIGAHTLYRLLNDDTVSTVYCLTRRDSPKEAILDALAQKDLSVLSYRTKKIVALKSALDEPDMGLDKTTIEQMRQSVSLIVHSAWPVNFNLPLTSFIPHIQGLANLVDFSLSVHMPAPAVLLFCSSISTALASSSAEVEESPMPDSSSALDMGYARSKLIGERIVSNARKAGARTFSLRIGQISGHSKKGLWNDSEAIPLMIRSALTLKTLPKLDTECSWLPADKLAASLLEIARTCSLNSVDDDDFDGGDDSIYNLCNPRTFTWAAMLDTLRQHGFEFQTVAFADWLGKLRESEARGEELVNPAVKLAEHYASMYGSGSEEASVPKKFRTDRAERDSMTLRNGRLRIVQDGILARYAQDWMRRWN</sequence>
<gene>
    <name evidence="6" type="ORF">APUU_20791A</name>
</gene>
<evidence type="ECO:0000256" key="1">
    <source>
        <dbReference type="ARBA" id="ARBA00022450"/>
    </source>
</evidence>
<dbReference type="PANTHER" id="PTHR43439:SF2">
    <property type="entry name" value="ENZYME, PUTATIVE (JCVI)-RELATED"/>
    <property type="match status" value="1"/>
</dbReference>
<evidence type="ECO:0000256" key="2">
    <source>
        <dbReference type="ARBA" id="ARBA00022553"/>
    </source>
</evidence>
<dbReference type="PROSITE" id="PS00455">
    <property type="entry name" value="AMP_BINDING"/>
    <property type="match status" value="1"/>
</dbReference>
<dbReference type="Pfam" id="PF00550">
    <property type="entry name" value="PP-binding"/>
    <property type="match status" value="1"/>
</dbReference>
<evidence type="ECO:0000259" key="5">
    <source>
        <dbReference type="Pfam" id="PF07993"/>
    </source>
</evidence>
<dbReference type="Pfam" id="PF23562">
    <property type="entry name" value="AMP-binding_C_3"/>
    <property type="match status" value="1"/>
</dbReference>
<dbReference type="Gene3D" id="3.40.50.720">
    <property type="entry name" value="NAD(P)-binding Rossmann-like Domain"/>
    <property type="match status" value="1"/>
</dbReference>
<dbReference type="SUPFAM" id="SSF47336">
    <property type="entry name" value="ACP-like"/>
    <property type="match status" value="1"/>
</dbReference>
<keyword evidence="7" id="KW-1185">Reference proteome</keyword>
<dbReference type="InterPro" id="IPR042099">
    <property type="entry name" value="ANL_N_sf"/>
</dbReference>